<dbReference type="SUPFAM" id="SSF159713">
    <property type="entry name" value="Dhaf3308-like"/>
    <property type="match status" value="1"/>
</dbReference>
<organism evidence="3 4">
    <name type="scientific">Desulfoferula mesophila</name>
    <dbReference type="NCBI Taxonomy" id="3058419"/>
    <lineage>
        <taxon>Bacteria</taxon>
        <taxon>Pseudomonadati</taxon>
        <taxon>Thermodesulfobacteriota</taxon>
        <taxon>Desulfarculia</taxon>
        <taxon>Desulfarculales</taxon>
        <taxon>Desulfarculaceae</taxon>
        <taxon>Desulfoferula</taxon>
    </lineage>
</organism>
<sequence>MSESGHLLRGLVEHLAPRAQGRVAQVVVGLGYTAARLEDGRAGVAYTFRDQAKGGCAAFGGKRPLAGQETAALLALAASRDPIEAAVGLAVANALLAPSPSRAVAGDVLEQVGLEPTDSVGMVGFFGPLAPEVRRRARRLVIFERVELPQGELLPQERAAELLPDCQVALISATTLLNHTLEPLLQACAGCREVVLLGPSTPLCPELFAGTPVTMLSGMVVRDAAELLQVVAEAGGTRQFSPMVDKKNLRLA</sequence>
<dbReference type="RefSeq" id="WP_338605701.1">
    <property type="nucleotide sequence ID" value="NZ_AP028679.1"/>
</dbReference>
<dbReference type="InterPro" id="IPR007161">
    <property type="entry name" value="DUF364"/>
</dbReference>
<gene>
    <name evidence="3" type="ORF">FAK_10400</name>
</gene>
<keyword evidence="4" id="KW-1185">Reference proteome</keyword>
<dbReference type="Gene3D" id="3.40.50.11590">
    <property type="match status" value="1"/>
</dbReference>
<feature type="domain" description="Putative heavy-metal chelation" evidence="1">
    <location>
        <begin position="107"/>
        <end position="249"/>
    </location>
</feature>
<dbReference type="AlphaFoldDB" id="A0AAU9ELA5"/>
<dbReference type="InterPro" id="IPR025251">
    <property type="entry name" value="DUF4213"/>
</dbReference>
<dbReference type="Proteomes" id="UP001366166">
    <property type="component" value="Chromosome"/>
</dbReference>
<dbReference type="EMBL" id="AP028679">
    <property type="protein sequence ID" value="BEQ13974.1"/>
    <property type="molecule type" value="Genomic_DNA"/>
</dbReference>
<dbReference type="Gene3D" id="3.30.390.100">
    <property type="match status" value="1"/>
</dbReference>
<accession>A0AAU9ELA5</accession>
<evidence type="ECO:0008006" key="5">
    <source>
        <dbReference type="Google" id="ProtNLM"/>
    </source>
</evidence>
<protein>
    <recommendedName>
        <fullName evidence="5">Heavy-metal chelation domain-containing protein</fullName>
    </recommendedName>
</protein>
<evidence type="ECO:0000313" key="4">
    <source>
        <dbReference type="Proteomes" id="UP001366166"/>
    </source>
</evidence>
<proteinExistence type="predicted"/>
<dbReference type="Pfam" id="PF13938">
    <property type="entry name" value="DUF4213"/>
    <property type="match status" value="1"/>
</dbReference>
<evidence type="ECO:0000259" key="1">
    <source>
        <dbReference type="Pfam" id="PF04016"/>
    </source>
</evidence>
<name>A0AAU9ELA5_9BACT</name>
<dbReference type="Pfam" id="PF04016">
    <property type="entry name" value="DUF364"/>
    <property type="match status" value="1"/>
</dbReference>
<reference evidence="4" key="1">
    <citation type="journal article" date="2023" name="Arch. Microbiol.">
        <title>Desulfoferula mesophilus gen. nov. sp. nov., a mesophilic sulfate-reducing bacterium isolated from a brackish lake sediment.</title>
        <authorList>
            <person name="Watanabe T."/>
            <person name="Yabe T."/>
            <person name="Tsuji J.M."/>
            <person name="Fukui M."/>
        </authorList>
    </citation>
    <scope>NUCLEOTIDE SEQUENCE [LARGE SCALE GENOMIC DNA]</scope>
    <source>
        <strain evidence="4">12FAK</strain>
    </source>
</reference>
<evidence type="ECO:0000259" key="2">
    <source>
        <dbReference type="Pfam" id="PF13938"/>
    </source>
</evidence>
<feature type="domain" description="DUF4213" evidence="2">
    <location>
        <begin position="20"/>
        <end position="96"/>
    </location>
</feature>
<dbReference type="KEGG" id="dmp:FAK_10400"/>
<evidence type="ECO:0000313" key="3">
    <source>
        <dbReference type="EMBL" id="BEQ13974.1"/>
    </source>
</evidence>